<dbReference type="OrthoDB" id="73691at2759"/>
<dbReference type="InterPro" id="IPR044202">
    <property type="entry name" value="LETM1/MDM38-like"/>
</dbReference>
<dbReference type="InterPro" id="IPR033122">
    <property type="entry name" value="LETM1-like_RBD"/>
</dbReference>
<evidence type="ECO:0000256" key="7">
    <source>
        <dbReference type="PROSITE-ProRule" id="PRU01094"/>
    </source>
</evidence>
<dbReference type="PANTHER" id="PTHR14009">
    <property type="entry name" value="LEUCINE ZIPPER-EF-HAND CONTAINING TRANSMEMBRANE PROTEIN"/>
    <property type="match status" value="1"/>
</dbReference>
<sequence>MCLFKPNWATTGHRFPHHTSLQPRLSLCRQYASSDSSQGVVRQLKSKLQEANDKYNNFLKRRFPRFHQLYNTFTEGFKLLFQDAKEVSKLNTRLATRQVTWRDLPYRDVEKLRQFRRDLVKATPLVLISIPPFANYLVFVLMYFFPRQILLRHFWTPQQLVEYRGIYHSHRAQHTWAVLQCIQNNIPQVKDGPLQIRLKDLCTKVQNGVHPNVADIHGVRGLFSGPPLGLKRMNVEHMRHICPMLFLTPRLPGILIRRRLYDHAVELLLLDRALSRLGLNQLSDAELKQACYVRGLNSDVLSINQCREWLTQWLQVTANLKGIHVSYSPTANI</sequence>
<keyword evidence="2 8" id="KW-0812">Transmembrane</keyword>
<evidence type="ECO:0000313" key="10">
    <source>
        <dbReference type="EMBL" id="KAJ3586945.1"/>
    </source>
</evidence>
<dbReference type="PANTHER" id="PTHR14009:SF13">
    <property type="entry name" value="LETM1 DOMAIN-CONTAINING PROTEIN 1"/>
    <property type="match status" value="1"/>
</dbReference>
<keyword evidence="11" id="KW-1185">Reference proteome</keyword>
<feature type="transmembrane region" description="Helical" evidence="8">
    <location>
        <begin position="122"/>
        <end position="145"/>
    </location>
</feature>
<proteinExistence type="predicted"/>
<dbReference type="AlphaFoldDB" id="A0A9Q0I6B6"/>
<evidence type="ECO:0000256" key="3">
    <source>
        <dbReference type="ARBA" id="ARBA00022792"/>
    </source>
</evidence>
<feature type="domain" description="Letm1 RBD" evidence="9">
    <location>
        <begin position="168"/>
        <end position="333"/>
    </location>
</feature>
<protein>
    <recommendedName>
        <fullName evidence="9">Letm1 RBD domain-containing protein</fullName>
    </recommendedName>
</protein>
<keyword evidence="5 7" id="KW-0496">Mitochondrion</keyword>
<evidence type="ECO:0000256" key="6">
    <source>
        <dbReference type="ARBA" id="ARBA00023136"/>
    </source>
</evidence>
<dbReference type="EMBL" id="JANIIK010000117">
    <property type="protein sequence ID" value="KAJ3586945.1"/>
    <property type="molecule type" value="Genomic_DNA"/>
</dbReference>
<keyword evidence="4 8" id="KW-1133">Transmembrane helix</keyword>
<dbReference type="GO" id="GO:0005743">
    <property type="term" value="C:mitochondrial inner membrane"/>
    <property type="evidence" value="ECO:0007669"/>
    <property type="project" value="UniProtKB-SubCell"/>
</dbReference>
<evidence type="ECO:0000256" key="1">
    <source>
        <dbReference type="ARBA" id="ARBA00004434"/>
    </source>
</evidence>
<organism evidence="10 11">
    <name type="scientific">Muraenolepis orangiensis</name>
    <name type="common">Patagonian moray cod</name>
    <dbReference type="NCBI Taxonomy" id="630683"/>
    <lineage>
        <taxon>Eukaryota</taxon>
        <taxon>Metazoa</taxon>
        <taxon>Chordata</taxon>
        <taxon>Craniata</taxon>
        <taxon>Vertebrata</taxon>
        <taxon>Euteleostomi</taxon>
        <taxon>Actinopterygii</taxon>
        <taxon>Neopterygii</taxon>
        <taxon>Teleostei</taxon>
        <taxon>Neoteleostei</taxon>
        <taxon>Acanthomorphata</taxon>
        <taxon>Zeiogadaria</taxon>
        <taxon>Gadariae</taxon>
        <taxon>Gadiformes</taxon>
        <taxon>Muraenolepidoidei</taxon>
        <taxon>Muraenolepididae</taxon>
        <taxon>Muraenolepis</taxon>
    </lineage>
</organism>
<dbReference type="GO" id="GO:0043022">
    <property type="term" value="F:ribosome binding"/>
    <property type="evidence" value="ECO:0007669"/>
    <property type="project" value="InterPro"/>
</dbReference>
<keyword evidence="6 8" id="KW-0472">Membrane</keyword>
<keyword evidence="3" id="KW-0999">Mitochondrion inner membrane</keyword>
<evidence type="ECO:0000256" key="5">
    <source>
        <dbReference type="ARBA" id="ARBA00023128"/>
    </source>
</evidence>
<evidence type="ECO:0000256" key="2">
    <source>
        <dbReference type="ARBA" id="ARBA00022692"/>
    </source>
</evidence>
<dbReference type="Proteomes" id="UP001148018">
    <property type="component" value="Unassembled WGS sequence"/>
</dbReference>
<name>A0A9Q0I6B6_9TELE</name>
<comment type="subcellular location">
    <subcellularLocation>
        <location evidence="1">Mitochondrion inner membrane</location>
        <topology evidence="1">Single-pass membrane protein</topology>
    </subcellularLocation>
</comment>
<reference evidence="10" key="1">
    <citation type="submission" date="2022-07" db="EMBL/GenBank/DDBJ databases">
        <title>Chromosome-level genome of Muraenolepis orangiensis.</title>
        <authorList>
            <person name="Kim J."/>
        </authorList>
    </citation>
    <scope>NUCLEOTIDE SEQUENCE</scope>
    <source>
        <strain evidence="10">KU_S4_2022</strain>
        <tissue evidence="10">Muscle</tissue>
    </source>
</reference>
<accession>A0A9Q0I6B6</accession>
<dbReference type="PROSITE" id="PS51758">
    <property type="entry name" value="LETM1_RBD"/>
    <property type="match status" value="1"/>
</dbReference>
<evidence type="ECO:0000256" key="8">
    <source>
        <dbReference type="SAM" id="Phobius"/>
    </source>
</evidence>
<comment type="caution">
    <text evidence="10">The sequence shown here is derived from an EMBL/GenBank/DDBJ whole genome shotgun (WGS) entry which is preliminary data.</text>
</comment>
<gene>
    <name evidence="10" type="ORF">NHX12_013336</name>
</gene>
<evidence type="ECO:0000256" key="4">
    <source>
        <dbReference type="ARBA" id="ARBA00022989"/>
    </source>
</evidence>
<dbReference type="Pfam" id="PF07766">
    <property type="entry name" value="LETM1_RBD"/>
    <property type="match status" value="1"/>
</dbReference>
<evidence type="ECO:0000313" key="11">
    <source>
        <dbReference type="Proteomes" id="UP001148018"/>
    </source>
</evidence>
<dbReference type="GO" id="GO:0030003">
    <property type="term" value="P:intracellular monoatomic cation homeostasis"/>
    <property type="evidence" value="ECO:0007669"/>
    <property type="project" value="TreeGrafter"/>
</dbReference>
<evidence type="ECO:0000259" key="9">
    <source>
        <dbReference type="PROSITE" id="PS51758"/>
    </source>
</evidence>